<dbReference type="EMBL" id="VUJX02000008">
    <property type="protein sequence ID" value="KAL0933442.1"/>
    <property type="molecule type" value="Genomic_DNA"/>
</dbReference>
<accession>A0ACC3YNQ9</accession>
<protein>
    <submittedName>
        <fullName evidence="1">Uncharacterized protein</fullName>
    </submittedName>
</protein>
<evidence type="ECO:0000313" key="1">
    <source>
        <dbReference type="EMBL" id="KAL0933442.1"/>
    </source>
</evidence>
<sequence>MKTVPASFIALGGLFASLAQAHVAITYPGWRGNNIFSNETFPFGMQWIYPCGGLGVTSNRTHWPLDGGAIAVQPGFNSGHKSALMYINIGIGEEPASFTTVMVPMFHLTGPTNEAYDGTFCLPKVPIPAGLNPREGDKASIQVIQAAQHGGTLFSCADIIFTSDESKILPVDGSNCFNISSLRVEAASIEINSSPITDPSKPTVSIASPFHAARSVMAPIFCLLAVIILM</sequence>
<keyword evidence="2" id="KW-1185">Reference proteome</keyword>
<proteinExistence type="predicted"/>
<organism evidence="1 2">
    <name type="scientific">Colletotrichum truncatum</name>
    <name type="common">Anthracnose fungus</name>
    <name type="synonym">Colletotrichum capsici</name>
    <dbReference type="NCBI Taxonomy" id="5467"/>
    <lineage>
        <taxon>Eukaryota</taxon>
        <taxon>Fungi</taxon>
        <taxon>Dikarya</taxon>
        <taxon>Ascomycota</taxon>
        <taxon>Pezizomycotina</taxon>
        <taxon>Sordariomycetes</taxon>
        <taxon>Hypocreomycetidae</taxon>
        <taxon>Glomerellales</taxon>
        <taxon>Glomerellaceae</taxon>
        <taxon>Colletotrichum</taxon>
        <taxon>Colletotrichum truncatum species complex</taxon>
    </lineage>
</organism>
<dbReference type="Proteomes" id="UP000805649">
    <property type="component" value="Unassembled WGS sequence"/>
</dbReference>
<evidence type="ECO:0000313" key="2">
    <source>
        <dbReference type="Proteomes" id="UP000805649"/>
    </source>
</evidence>
<gene>
    <name evidence="1" type="ORF">CTRU02_212405</name>
</gene>
<name>A0ACC3YNQ9_COLTU</name>
<comment type="caution">
    <text evidence="1">The sequence shown here is derived from an EMBL/GenBank/DDBJ whole genome shotgun (WGS) entry which is preliminary data.</text>
</comment>
<reference evidence="1 2" key="1">
    <citation type="journal article" date="2020" name="Phytopathology">
        <title>Genome Sequence Resources of Colletotrichum truncatum, C. plurivorum, C. musicola, and C. sojae: Four Species Pathogenic to Soybean (Glycine max).</title>
        <authorList>
            <person name="Rogerio F."/>
            <person name="Boufleur T.R."/>
            <person name="Ciampi-Guillardi M."/>
            <person name="Sukno S.A."/>
            <person name="Thon M.R."/>
            <person name="Massola Junior N.S."/>
            <person name="Baroncelli R."/>
        </authorList>
    </citation>
    <scope>NUCLEOTIDE SEQUENCE [LARGE SCALE GENOMIC DNA]</scope>
    <source>
        <strain evidence="1 2">CMES1059</strain>
    </source>
</reference>